<reference evidence="5" key="1">
    <citation type="submission" date="2020-05" db="EMBL/GenBank/DDBJ databases">
        <title>Phylogenomic resolution of chytrid fungi.</title>
        <authorList>
            <person name="Stajich J.E."/>
            <person name="Amses K."/>
            <person name="Simmons R."/>
            <person name="Seto K."/>
            <person name="Myers J."/>
            <person name="Bonds A."/>
            <person name="Quandt C.A."/>
            <person name="Barry K."/>
            <person name="Liu P."/>
            <person name="Grigoriev I."/>
            <person name="Longcore J.E."/>
            <person name="James T.Y."/>
        </authorList>
    </citation>
    <scope>NUCLEOTIDE SEQUENCE</scope>
    <source>
        <strain evidence="5">JEL0513</strain>
    </source>
</reference>
<keyword evidence="6" id="KW-1185">Reference proteome</keyword>
<dbReference type="SUPFAM" id="SSF57959">
    <property type="entry name" value="Leucine zipper domain"/>
    <property type="match status" value="1"/>
</dbReference>
<protein>
    <recommendedName>
        <fullName evidence="7">BZIP domain-containing protein</fullName>
    </recommendedName>
</protein>
<evidence type="ECO:0008006" key="7">
    <source>
        <dbReference type="Google" id="ProtNLM"/>
    </source>
</evidence>
<organism evidence="5 6">
    <name type="scientific">Physocladia obscura</name>
    <dbReference type="NCBI Taxonomy" id="109957"/>
    <lineage>
        <taxon>Eukaryota</taxon>
        <taxon>Fungi</taxon>
        <taxon>Fungi incertae sedis</taxon>
        <taxon>Chytridiomycota</taxon>
        <taxon>Chytridiomycota incertae sedis</taxon>
        <taxon>Chytridiomycetes</taxon>
        <taxon>Chytridiales</taxon>
        <taxon>Chytriomycetaceae</taxon>
        <taxon>Physocladia</taxon>
    </lineage>
</organism>
<keyword evidence="3" id="KW-0175">Coiled coil</keyword>
<feature type="region of interest" description="Disordered" evidence="4">
    <location>
        <begin position="1"/>
        <end position="50"/>
    </location>
</feature>
<comment type="caution">
    <text evidence="5">The sequence shown here is derived from an EMBL/GenBank/DDBJ whole genome shotgun (WGS) entry which is preliminary data.</text>
</comment>
<dbReference type="InterPro" id="IPR046347">
    <property type="entry name" value="bZIP_sf"/>
</dbReference>
<dbReference type="GO" id="GO:0001228">
    <property type="term" value="F:DNA-binding transcription activator activity, RNA polymerase II-specific"/>
    <property type="evidence" value="ECO:0007669"/>
    <property type="project" value="TreeGrafter"/>
</dbReference>
<dbReference type="EMBL" id="JADGJH010000596">
    <property type="protein sequence ID" value="KAJ3125710.1"/>
    <property type="molecule type" value="Genomic_DNA"/>
</dbReference>
<accession>A0AAD5T2B2</accession>
<feature type="compositionally biased region" description="Acidic residues" evidence="4">
    <location>
        <begin position="240"/>
        <end position="253"/>
    </location>
</feature>
<feature type="region of interest" description="Disordered" evidence="4">
    <location>
        <begin position="229"/>
        <end position="253"/>
    </location>
</feature>
<name>A0AAD5T2B2_9FUNG</name>
<evidence type="ECO:0000256" key="4">
    <source>
        <dbReference type="SAM" id="MobiDB-lite"/>
    </source>
</evidence>
<dbReference type="CDD" id="cd14688">
    <property type="entry name" value="bZIP_YAP"/>
    <property type="match status" value="1"/>
</dbReference>
<dbReference type="Gene3D" id="1.20.5.170">
    <property type="match status" value="1"/>
</dbReference>
<dbReference type="PANTHER" id="PTHR40621">
    <property type="entry name" value="TRANSCRIPTION FACTOR KAPC-RELATED"/>
    <property type="match status" value="1"/>
</dbReference>
<dbReference type="InterPro" id="IPR050936">
    <property type="entry name" value="AP-1-like"/>
</dbReference>
<sequence>MNATGEALDISERVGSASPQEEKQPPKKPGRKPAATPPASAQAARSRINQQAFRERKANYVKNLEEKVKELSQIVDRTAPTPAEIKLQEKLVVMEVEMKSLREKNAILSHIVHTQSRGFSHDNTTTTTALSTFNSPQNFLSDSLFTLPASTITANISENAISDFLAINQLSDSPHLNSNSYVTLFQNTLEPSSSSTDTSFSTPDVPWQNISQSSFTAFSHNNASGSNFNDSFELLGEDGNLFDDENSDPESNN</sequence>
<dbReference type="PANTHER" id="PTHR40621:SF6">
    <property type="entry name" value="AP-1-LIKE TRANSCRIPTION FACTOR YAP1-RELATED"/>
    <property type="match status" value="1"/>
</dbReference>
<evidence type="ECO:0000256" key="2">
    <source>
        <dbReference type="ARBA" id="ARBA00023242"/>
    </source>
</evidence>
<feature type="compositionally biased region" description="Low complexity" evidence="4">
    <location>
        <begin position="32"/>
        <end position="44"/>
    </location>
</feature>
<feature type="coiled-coil region" evidence="3">
    <location>
        <begin position="54"/>
        <end position="104"/>
    </location>
</feature>
<comment type="subcellular location">
    <subcellularLocation>
        <location evidence="1">Nucleus</location>
    </subcellularLocation>
</comment>
<evidence type="ECO:0000256" key="1">
    <source>
        <dbReference type="ARBA" id="ARBA00004123"/>
    </source>
</evidence>
<evidence type="ECO:0000256" key="3">
    <source>
        <dbReference type="SAM" id="Coils"/>
    </source>
</evidence>
<dbReference type="AlphaFoldDB" id="A0AAD5T2B2"/>
<dbReference type="GO" id="GO:0090575">
    <property type="term" value="C:RNA polymerase II transcription regulator complex"/>
    <property type="evidence" value="ECO:0007669"/>
    <property type="project" value="TreeGrafter"/>
</dbReference>
<evidence type="ECO:0000313" key="5">
    <source>
        <dbReference type="EMBL" id="KAJ3125710.1"/>
    </source>
</evidence>
<evidence type="ECO:0000313" key="6">
    <source>
        <dbReference type="Proteomes" id="UP001211907"/>
    </source>
</evidence>
<gene>
    <name evidence="5" type="ORF">HK100_010648</name>
</gene>
<proteinExistence type="predicted"/>
<dbReference type="Proteomes" id="UP001211907">
    <property type="component" value="Unassembled WGS sequence"/>
</dbReference>
<dbReference type="GO" id="GO:0000976">
    <property type="term" value="F:transcription cis-regulatory region binding"/>
    <property type="evidence" value="ECO:0007669"/>
    <property type="project" value="InterPro"/>
</dbReference>
<keyword evidence="2" id="KW-0539">Nucleus</keyword>